<dbReference type="Proteomes" id="UP001166286">
    <property type="component" value="Unassembled WGS sequence"/>
</dbReference>
<dbReference type="Pfam" id="PF12146">
    <property type="entry name" value="Hydrolase_4"/>
    <property type="match status" value="1"/>
</dbReference>
<feature type="domain" description="Serine aminopeptidase S33" evidence="1">
    <location>
        <begin position="29"/>
        <end position="275"/>
    </location>
</feature>
<dbReference type="EMBL" id="JAFEKC020000003">
    <property type="protein sequence ID" value="KAK0515663.1"/>
    <property type="molecule type" value="Genomic_DNA"/>
</dbReference>
<sequence length="309" mass="34566">MADYATHESWHTLPDGHKVYTKTWKPTSPPTALVLFVHGFSDHINAYYTLFPTLASRSIQILAFDQRGWGRSVHNVLERGLTGPTATVLSDITSVLQSLVPIAQEREIPLFLMGHSMGGAEILQYAARGPSEVRSQITGYVAESPYIALHPSAQPSRFTVVAGRLAARFMPNSHMVQKLESKWLCRDPVVCKEWAEDPLCHDTGTLEGLSGMLDRADELNRGLVTIREGRVWVGHGSEDWVCSFDAARGWFERLGVQDKDFKTYEGWYHKLHAEPGEDKITFANDVADWILARAEVNHDPSPSQAKSRL</sequence>
<dbReference type="PANTHER" id="PTHR11614">
    <property type="entry name" value="PHOSPHOLIPASE-RELATED"/>
    <property type="match status" value="1"/>
</dbReference>
<dbReference type="InterPro" id="IPR029058">
    <property type="entry name" value="AB_hydrolase_fold"/>
</dbReference>
<proteinExistence type="predicted"/>
<gene>
    <name evidence="2" type="ORF">JMJ35_001697</name>
</gene>
<evidence type="ECO:0000313" key="2">
    <source>
        <dbReference type="EMBL" id="KAK0515663.1"/>
    </source>
</evidence>
<accession>A0AA39R989</accession>
<comment type="caution">
    <text evidence="2">The sequence shown here is derived from an EMBL/GenBank/DDBJ whole genome shotgun (WGS) entry which is preliminary data.</text>
</comment>
<evidence type="ECO:0000259" key="1">
    <source>
        <dbReference type="Pfam" id="PF12146"/>
    </source>
</evidence>
<dbReference type="Gene3D" id="3.40.50.1820">
    <property type="entry name" value="alpha/beta hydrolase"/>
    <property type="match status" value="1"/>
</dbReference>
<dbReference type="InterPro" id="IPR051044">
    <property type="entry name" value="MAG_DAG_Lipase"/>
</dbReference>
<evidence type="ECO:0000313" key="3">
    <source>
        <dbReference type="Proteomes" id="UP001166286"/>
    </source>
</evidence>
<name>A0AA39R989_9LECA</name>
<keyword evidence="3" id="KW-1185">Reference proteome</keyword>
<dbReference type="SUPFAM" id="SSF53474">
    <property type="entry name" value="alpha/beta-Hydrolases"/>
    <property type="match status" value="1"/>
</dbReference>
<dbReference type="AlphaFoldDB" id="A0AA39R989"/>
<dbReference type="InterPro" id="IPR022742">
    <property type="entry name" value="Hydrolase_4"/>
</dbReference>
<protein>
    <recommendedName>
        <fullName evidence="1">Serine aminopeptidase S33 domain-containing protein</fullName>
    </recommendedName>
</protein>
<reference evidence="2" key="1">
    <citation type="submission" date="2023-03" db="EMBL/GenBank/DDBJ databases">
        <title>Complete genome of Cladonia borealis.</title>
        <authorList>
            <person name="Park H."/>
        </authorList>
    </citation>
    <scope>NUCLEOTIDE SEQUENCE</scope>
    <source>
        <strain evidence="2">ANT050790</strain>
    </source>
</reference>
<organism evidence="2 3">
    <name type="scientific">Cladonia borealis</name>
    <dbReference type="NCBI Taxonomy" id="184061"/>
    <lineage>
        <taxon>Eukaryota</taxon>
        <taxon>Fungi</taxon>
        <taxon>Dikarya</taxon>
        <taxon>Ascomycota</taxon>
        <taxon>Pezizomycotina</taxon>
        <taxon>Lecanoromycetes</taxon>
        <taxon>OSLEUM clade</taxon>
        <taxon>Lecanoromycetidae</taxon>
        <taxon>Lecanorales</taxon>
        <taxon>Lecanorineae</taxon>
        <taxon>Cladoniaceae</taxon>
        <taxon>Cladonia</taxon>
    </lineage>
</organism>